<feature type="chain" id="PRO_5004659553" evidence="1">
    <location>
        <begin position="22"/>
        <end position="214"/>
    </location>
</feature>
<dbReference type="PANTHER" id="PTHR36695">
    <property type="entry name" value="AGAP008648-PA"/>
    <property type="match status" value="1"/>
</dbReference>
<dbReference type="AlphaFoldDB" id="U5EKY3"/>
<evidence type="ECO:0000256" key="1">
    <source>
        <dbReference type="SAM" id="SignalP"/>
    </source>
</evidence>
<dbReference type="PANTHER" id="PTHR36695:SF12">
    <property type="entry name" value="AGAP008648-PA"/>
    <property type="match status" value="1"/>
</dbReference>
<accession>U5EKY3</accession>
<sequence>MTARLREVILILTFLTVFTIAEFRNKFEAVSGCKQFNAVDGYHHSPEFLPIEHFRNVGKSENSTYFRFGIVCESDAFFRFANKQFPFRDSMHEIVLGGWSNTASEIRRQRRDNHVHIHNDALLHKKTPSICSKSEPVILKIEFFHDGYTTVTKEGELYPFLEFADSVKKVNFTYVSFGSLAPHLRVIYFFDCPFQKFKGLYDFDMDVRINELLD</sequence>
<dbReference type="Pfam" id="PF12248">
    <property type="entry name" value="Methyltransf_FA"/>
    <property type="match status" value="1"/>
</dbReference>
<dbReference type="InterPro" id="IPR022041">
    <property type="entry name" value="Methyltransf_FA"/>
</dbReference>
<reference evidence="3" key="1">
    <citation type="journal article" date="2014" name="Insect Biochem. Mol. Biol.">
        <title>An insight into the sialome of the frog biting fly, Corethrella appendiculata.</title>
        <authorList>
            <person name="Ribeiro J.M.C."/>
            <person name="Chagas A.C."/>
            <person name="Pham V.M."/>
            <person name="Lounibos L.P."/>
            <person name="Calvo E."/>
        </authorList>
    </citation>
    <scope>NUCLEOTIDE SEQUENCE</scope>
    <source>
        <tissue evidence="3">Salivary glands</tissue>
    </source>
</reference>
<evidence type="ECO:0000259" key="2">
    <source>
        <dbReference type="Pfam" id="PF12248"/>
    </source>
</evidence>
<dbReference type="GO" id="GO:0016740">
    <property type="term" value="F:transferase activity"/>
    <property type="evidence" value="ECO:0007669"/>
    <property type="project" value="UniProtKB-KW"/>
</dbReference>
<dbReference type="EMBL" id="GANO01005040">
    <property type="protein sequence ID" value="JAB54831.1"/>
    <property type="molecule type" value="mRNA"/>
</dbReference>
<keyword evidence="3" id="KW-0808">Transferase</keyword>
<name>U5EKY3_9DIPT</name>
<feature type="domain" description="Farnesoic acid O-methyl transferase" evidence="2">
    <location>
        <begin position="44"/>
        <end position="193"/>
    </location>
</feature>
<evidence type="ECO:0000313" key="3">
    <source>
        <dbReference type="EMBL" id="JAB54831.1"/>
    </source>
</evidence>
<protein>
    <submittedName>
        <fullName evidence="3">Putative farnesoic acid 0-methyl transferase</fullName>
    </submittedName>
</protein>
<proteinExistence type="evidence at transcript level"/>
<keyword evidence="1" id="KW-0732">Signal</keyword>
<feature type="signal peptide" evidence="1">
    <location>
        <begin position="1"/>
        <end position="21"/>
    </location>
</feature>
<organism evidence="3">
    <name type="scientific">Corethrella appendiculata</name>
    <dbReference type="NCBI Taxonomy" id="1370023"/>
    <lineage>
        <taxon>Eukaryota</taxon>
        <taxon>Metazoa</taxon>
        <taxon>Ecdysozoa</taxon>
        <taxon>Arthropoda</taxon>
        <taxon>Hexapoda</taxon>
        <taxon>Insecta</taxon>
        <taxon>Pterygota</taxon>
        <taxon>Neoptera</taxon>
        <taxon>Endopterygota</taxon>
        <taxon>Diptera</taxon>
        <taxon>Nematocera</taxon>
        <taxon>Culicoidea</taxon>
        <taxon>Chaoboridae</taxon>
        <taxon>Corethrella</taxon>
    </lineage>
</organism>